<gene>
    <name evidence="15" type="ORF">ABVT11_14760</name>
</gene>
<dbReference type="EMBL" id="JBEWLZ010000009">
    <property type="protein sequence ID" value="MET1491098.1"/>
    <property type="molecule type" value="Genomic_DNA"/>
</dbReference>
<evidence type="ECO:0000256" key="7">
    <source>
        <dbReference type="ARBA" id="ARBA00023136"/>
    </source>
</evidence>
<evidence type="ECO:0000259" key="13">
    <source>
        <dbReference type="Pfam" id="PF00593"/>
    </source>
</evidence>
<evidence type="ECO:0000256" key="12">
    <source>
        <dbReference type="SAM" id="SignalP"/>
    </source>
</evidence>
<feature type="chain" id="PRO_5046750030" evidence="12">
    <location>
        <begin position="27"/>
        <end position="711"/>
    </location>
</feature>
<evidence type="ECO:0000313" key="16">
    <source>
        <dbReference type="Proteomes" id="UP001548590"/>
    </source>
</evidence>
<dbReference type="CDD" id="cd01347">
    <property type="entry name" value="ligand_gated_channel"/>
    <property type="match status" value="1"/>
</dbReference>
<dbReference type="RefSeq" id="WP_345928792.1">
    <property type="nucleotide sequence ID" value="NZ_JBDIVF010000007.1"/>
</dbReference>
<dbReference type="InterPro" id="IPR012910">
    <property type="entry name" value="Plug_dom"/>
</dbReference>
<dbReference type="Gene3D" id="2.40.170.20">
    <property type="entry name" value="TonB-dependent receptor, beta-barrel domain"/>
    <property type="match status" value="1"/>
</dbReference>
<keyword evidence="7 10" id="KW-0472">Membrane</keyword>
<evidence type="ECO:0000256" key="5">
    <source>
        <dbReference type="ARBA" id="ARBA00022692"/>
    </source>
</evidence>
<keyword evidence="6 11" id="KW-0798">TonB box</keyword>
<evidence type="ECO:0000313" key="15">
    <source>
        <dbReference type="EMBL" id="MET1491098.1"/>
    </source>
</evidence>
<dbReference type="Pfam" id="PF00593">
    <property type="entry name" value="TonB_dep_Rec_b-barrel"/>
    <property type="match status" value="1"/>
</dbReference>
<dbReference type="PANTHER" id="PTHR32552">
    <property type="entry name" value="FERRICHROME IRON RECEPTOR-RELATED"/>
    <property type="match status" value="1"/>
</dbReference>
<sequence>MKSPTLTASSLTLAVLATLAPFCARAQSADAPVELDTVNVVGRNSSGSYLSEEASAAKTSLPVREVPQSIRLFTRQAIDDLGATRLDEVLDYVGGISRQNSFGGLWDNVAIRGLPGNENTGIATLLNGVSASRGFNAPRDLASVERIEFLKGPAAALYGSSEPGGTLNIVSKRPLWKTANSIETYAGSHGDWRTALDSTGPLSESLAYRLNLAAESRDGFRDYTDSDRQVIAPAFTWKMGADTKLEFVGEYLRHAAPLDRGVVAVDGQLGQIPRERFLGEPADGKITLRNNSTQAILSHAWSADWLSRFVLSERETRLKGYSTEASALLSDGSLRRQRRYRDFDSQDIGLQAELQGNLSLAGLPSELLVGYETYRFTMDSLMLRANPSAAAPYAINIYSPVYGQTQPTPVANTDTYETQRNQAVYLQDTLTLGPAWRLMGGLRADQYTQSLENCRSGSTSRQSPSAVSPRLGISWLPSPQWTFFANSGQSFRPNAGADRNSEAFEPEKGRSFELGSKWESAGGKLAANAALFQIRKQNVLTADAQNSSYSVAAGEVRSRGAELEFSGQITPRWRVNSAVSYTQVEVLRDNTLAIGESLLNVPAVVASAMAMYENTFSNGQRYGVGGGVTYVGERLGQARTQAEANAGSPAFELPAYTTVRLNAYWRPTKSLRLTLDIDNLFDTTYYTSSYSTLWVAPGAGRSFTLGAQYSF</sequence>
<proteinExistence type="inferred from homology"/>
<name>A0ABV2CT49_9RHOO</name>
<evidence type="ECO:0000259" key="14">
    <source>
        <dbReference type="Pfam" id="PF07715"/>
    </source>
</evidence>
<dbReference type="InterPro" id="IPR010105">
    <property type="entry name" value="TonB_sidphr_rcpt"/>
</dbReference>
<organism evidence="15 16">
    <name type="scientific">Uliginosibacterium paludis</name>
    <dbReference type="NCBI Taxonomy" id="1615952"/>
    <lineage>
        <taxon>Bacteria</taxon>
        <taxon>Pseudomonadati</taxon>
        <taxon>Pseudomonadota</taxon>
        <taxon>Betaproteobacteria</taxon>
        <taxon>Rhodocyclales</taxon>
        <taxon>Zoogloeaceae</taxon>
        <taxon>Uliginosibacterium</taxon>
    </lineage>
</organism>
<dbReference type="PANTHER" id="PTHR32552:SF90">
    <property type="entry name" value="METAL-PSEUDOPALINE RECEPTOR CNTO"/>
    <property type="match status" value="1"/>
</dbReference>
<keyword evidence="16" id="KW-1185">Reference proteome</keyword>
<dbReference type="InterPro" id="IPR036942">
    <property type="entry name" value="Beta-barrel_TonB_sf"/>
</dbReference>
<evidence type="ECO:0000256" key="9">
    <source>
        <dbReference type="ARBA" id="ARBA00023237"/>
    </source>
</evidence>
<reference evidence="15 16" key="1">
    <citation type="submission" date="2024-07" db="EMBL/GenBank/DDBJ databases">
        <title>Uliginosibacterium paludis KCTC:42655.</title>
        <authorList>
            <person name="Kim M.K."/>
        </authorList>
    </citation>
    <scope>NUCLEOTIDE SEQUENCE [LARGE SCALE GENOMIC DNA]</scope>
    <source>
        <strain evidence="15 16">KCTC 42655</strain>
    </source>
</reference>
<protein>
    <submittedName>
        <fullName evidence="15">TonB-dependent receptor</fullName>
    </submittedName>
</protein>
<comment type="caution">
    <text evidence="15">The sequence shown here is derived from an EMBL/GenBank/DDBJ whole genome shotgun (WGS) entry which is preliminary data.</text>
</comment>
<keyword evidence="3 10" id="KW-0813">Transport</keyword>
<keyword evidence="9 10" id="KW-0998">Cell outer membrane</keyword>
<evidence type="ECO:0000256" key="8">
    <source>
        <dbReference type="ARBA" id="ARBA00023170"/>
    </source>
</evidence>
<keyword evidence="5 10" id="KW-0812">Transmembrane</keyword>
<evidence type="ECO:0000256" key="10">
    <source>
        <dbReference type="PROSITE-ProRule" id="PRU01360"/>
    </source>
</evidence>
<dbReference type="PROSITE" id="PS52016">
    <property type="entry name" value="TONB_DEPENDENT_REC_3"/>
    <property type="match status" value="1"/>
</dbReference>
<evidence type="ECO:0000256" key="2">
    <source>
        <dbReference type="ARBA" id="ARBA00009810"/>
    </source>
</evidence>
<evidence type="ECO:0000256" key="3">
    <source>
        <dbReference type="ARBA" id="ARBA00022448"/>
    </source>
</evidence>
<dbReference type="NCBIfam" id="TIGR01783">
    <property type="entry name" value="TonB-siderophor"/>
    <property type="match status" value="1"/>
</dbReference>
<comment type="subcellular location">
    <subcellularLocation>
        <location evidence="1 10">Cell outer membrane</location>
        <topology evidence="1 10">Multi-pass membrane protein</topology>
    </subcellularLocation>
</comment>
<keyword evidence="8 15" id="KW-0675">Receptor</keyword>
<dbReference type="InterPro" id="IPR000531">
    <property type="entry name" value="Beta-barrel_TonB"/>
</dbReference>
<evidence type="ECO:0000256" key="6">
    <source>
        <dbReference type="ARBA" id="ARBA00023077"/>
    </source>
</evidence>
<dbReference type="InterPro" id="IPR037066">
    <property type="entry name" value="Plug_dom_sf"/>
</dbReference>
<dbReference type="Pfam" id="PF07715">
    <property type="entry name" value="Plug"/>
    <property type="match status" value="1"/>
</dbReference>
<keyword evidence="4 10" id="KW-1134">Transmembrane beta strand</keyword>
<evidence type="ECO:0000256" key="4">
    <source>
        <dbReference type="ARBA" id="ARBA00022452"/>
    </source>
</evidence>
<feature type="domain" description="TonB-dependent receptor-like beta-barrel" evidence="13">
    <location>
        <begin position="237"/>
        <end position="680"/>
    </location>
</feature>
<evidence type="ECO:0000256" key="1">
    <source>
        <dbReference type="ARBA" id="ARBA00004571"/>
    </source>
</evidence>
<feature type="domain" description="TonB-dependent receptor plug" evidence="14">
    <location>
        <begin position="63"/>
        <end position="166"/>
    </location>
</feature>
<keyword evidence="12" id="KW-0732">Signal</keyword>
<evidence type="ECO:0000256" key="11">
    <source>
        <dbReference type="RuleBase" id="RU003357"/>
    </source>
</evidence>
<feature type="signal peptide" evidence="12">
    <location>
        <begin position="1"/>
        <end position="26"/>
    </location>
</feature>
<dbReference type="Gene3D" id="2.170.130.10">
    <property type="entry name" value="TonB-dependent receptor, plug domain"/>
    <property type="match status" value="1"/>
</dbReference>
<accession>A0ABV2CT49</accession>
<dbReference type="Proteomes" id="UP001548590">
    <property type="component" value="Unassembled WGS sequence"/>
</dbReference>
<dbReference type="InterPro" id="IPR039426">
    <property type="entry name" value="TonB-dep_rcpt-like"/>
</dbReference>
<dbReference type="SUPFAM" id="SSF56935">
    <property type="entry name" value="Porins"/>
    <property type="match status" value="1"/>
</dbReference>
<comment type="similarity">
    <text evidence="2 10 11">Belongs to the TonB-dependent receptor family.</text>
</comment>